<evidence type="ECO:0000259" key="4">
    <source>
        <dbReference type="PROSITE" id="PS50977"/>
    </source>
</evidence>
<keyword evidence="3" id="KW-0472">Membrane</keyword>
<dbReference type="RefSeq" id="WP_185259050.1">
    <property type="nucleotide sequence ID" value="NZ_AP023368.1"/>
</dbReference>
<name>A0A7I8DJV8_9FIRM</name>
<gene>
    <name evidence="5" type="ORF">bsdcttw_17840</name>
</gene>
<evidence type="ECO:0000256" key="3">
    <source>
        <dbReference type="SAM" id="Phobius"/>
    </source>
</evidence>
<dbReference type="InterPro" id="IPR001647">
    <property type="entry name" value="HTH_TetR"/>
</dbReference>
<dbReference type="InterPro" id="IPR009057">
    <property type="entry name" value="Homeodomain-like_sf"/>
</dbReference>
<keyword evidence="6" id="KW-1185">Reference proteome</keyword>
<dbReference type="SUPFAM" id="SSF46689">
    <property type="entry name" value="Homeodomain-like"/>
    <property type="match status" value="1"/>
</dbReference>
<evidence type="ECO:0000256" key="1">
    <source>
        <dbReference type="ARBA" id="ARBA00023125"/>
    </source>
</evidence>
<feature type="transmembrane region" description="Helical" evidence="3">
    <location>
        <begin position="144"/>
        <end position="161"/>
    </location>
</feature>
<keyword evidence="3" id="KW-1133">Transmembrane helix</keyword>
<keyword evidence="3" id="KW-0812">Transmembrane</keyword>
<evidence type="ECO:0000256" key="2">
    <source>
        <dbReference type="PROSITE-ProRule" id="PRU00335"/>
    </source>
</evidence>
<sequence>MKDNINDRRVRRTKKLLTKSLTTLMREKKINKITVTELTELADVNRSTFYLYYKDIYDMVEKIENEMFDDFSIELNKLYLSETKKESTLSFFIFVFDFIRENADICKILLGEDGDYNFLNKFKEAILKYQPPIMYKMGDDMGRYFMPFAISGCIGAIQQWLEDDLKISSMDMSLFLMDLITGGIKSIDEEFILRD</sequence>
<feature type="domain" description="HTH tetR-type" evidence="4">
    <location>
        <begin position="11"/>
        <end position="71"/>
    </location>
</feature>
<dbReference type="Proteomes" id="UP000515703">
    <property type="component" value="Chromosome"/>
</dbReference>
<dbReference type="GO" id="GO:0003677">
    <property type="term" value="F:DNA binding"/>
    <property type="evidence" value="ECO:0007669"/>
    <property type="project" value="UniProtKB-UniRule"/>
</dbReference>
<dbReference type="Gene3D" id="1.10.357.10">
    <property type="entry name" value="Tetracycline Repressor, domain 2"/>
    <property type="match status" value="1"/>
</dbReference>
<evidence type="ECO:0000313" key="6">
    <source>
        <dbReference type="Proteomes" id="UP000515703"/>
    </source>
</evidence>
<dbReference type="PROSITE" id="PS50977">
    <property type="entry name" value="HTH_TETR_2"/>
    <property type="match status" value="1"/>
</dbReference>
<dbReference type="Pfam" id="PF14278">
    <property type="entry name" value="TetR_C_8"/>
    <property type="match status" value="1"/>
</dbReference>
<keyword evidence="1 2" id="KW-0238">DNA-binding</keyword>
<dbReference type="PANTHER" id="PTHR43479:SF7">
    <property type="entry name" value="TETR-FAMILY TRANSCRIPTIONAL REGULATOR"/>
    <property type="match status" value="1"/>
</dbReference>
<dbReference type="InterPro" id="IPR050624">
    <property type="entry name" value="HTH-type_Tx_Regulator"/>
</dbReference>
<evidence type="ECO:0000313" key="5">
    <source>
        <dbReference type="EMBL" id="BCJ98743.1"/>
    </source>
</evidence>
<dbReference type="EMBL" id="AP023368">
    <property type="protein sequence ID" value="BCJ98743.1"/>
    <property type="molecule type" value="Genomic_DNA"/>
</dbReference>
<proteinExistence type="predicted"/>
<dbReference type="AlphaFoldDB" id="A0A7I8DJV8"/>
<feature type="DNA-binding region" description="H-T-H motif" evidence="2">
    <location>
        <begin position="34"/>
        <end position="53"/>
    </location>
</feature>
<reference evidence="5 6" key="2">
    <citation type="submission" date="2020-08" db="EMBL/GenBank/DDBJ databases">
        <authorList>
            <person name="Ueki A."/>
            <person name="Tonouchi A."/>
        </authorList>
    </citation>
    <scope>NUCLEOTIDE SEQUENCE [LARGE SCALE GENOMIC DNA]</scope>
    <source>
        <strain evidence="5 6">CTTW</strain>
    </source>
</reference>
<dbReference type="KEGG" id="acht:bsdcttw_17840"/>
<accession>A0A7I8DJV8</accession>
<dbReference type="PANTHER" id="PTHR43479">
    <property type="entry name" value="ACREF/ENVCD OPERON REPRESSOR-RELATED"/>
    <property type="match status" value="1"/>
</dbReference>
<dbReference type="InterPro" id="IPR039532">
    <property type="entry name" value="TetR_C_Firmicutes"/>
</dbReference>
<protein>
    <submittedName>
        <fullName evidence="5">TetR family transcriptional regulator</fullName>
    </submittedName>
</protein>
<organism evidence="5 6">
    <name type="scientific">Anaerocolumna chitinilytica</name>
    <dbReference type="NCBI Taxonomy" id="1727145"/>
    <lineage>
        <taxon>Bacteria</taxon>
        <taxon>Bacillati</taxon>
        <taxon>Bacillota</taxon>
        <taxon>Clostridia</taxon>
        <taxon>Lachnospirales</taxon>
        <taxon>Lachnospiraceae</taxon>
        <taxon>Anaerocolumna</taxon>
    </lineage>
</organism>
<reference evidence="5 6" key="1">
    <citation type="submission" date="2020-08" db="EMBL/GenBank/DDBJ databases">
        <title>Draft genome sequencing of an Anaerocolumna strain isolated from anoxic soil subjected to BSD treatment.</title>
        <authorList>
            <person name="Uek A."/>
            <person name="Tonouchi A."/>
        </authorList>
    </citation>
    <scope>NUCLEOTIDE SEQUENCE [LARGE SCALE GENOMIC DNA]</scope>
    <source>
        <strain evidence="5 6">CTTW</strain>
    </source>
</reference>